<evidence type="ECO:0000256" key="4">
    <source>
        <dbReference type="ARBA" id="ARBA00022490"/>
    </source>
</evidence>
<comment type="subcellular location">
    <subcellularLocation>
        <location evidence="1 5">Cytoplasm</location>
    </subcellularLocation>
</comment>
<gene>
    <name evidence="5" type="primary">recX</name>
    <name evidence="8" type="ORF">HC352_03095</name>
</gene>
<evidence type="ECO:0000256" key="5">
    <source>
        <dbReference type="HAMAP-Rule" id="MF_01114"/>
    </source>
</evidence>
<dbReference type="EMBL" id="CP050804">
    <property type="protein sequence ID" value="QJC21591.1"/>
    <property type="molecule type" value="Genomic_DNA"/>
</dbReference>
<dbReference type="Pfam" id="PF21981">
    <property type="entry name" value="RecX_HTH3"/>
    <property type="match status" value="1"/>
</dbReference>
<evidence type="ECO:0000256" key="2">
    <source>
        <dbReference type="ARBA" id="ARBA00009695"/>
    </source>
</evidence>
<dbReference type="Proteomes" id="UP000502298">
    <property type="component" value="Chromosome"/>
</dbReference>
<accession>A0A6H2EKZ8</accession>
<dbReference type="Pfam" id="PF02631">
    <property type="entry name" value="RecX_HTH2"/>
    <property type="match status" value="1"/>
</dbReference>
<feature type="domain" description="RecX second three-helical" evidence="6">
    <location>
        <begin position="89"/>
        <end position="130"/>
    </location>
</feature>
<dbReference type="AlphaFoldDB" id="A0A6H2EKZ8"/>
<dbReference type="Gene3D" id="1.10.10.10">
    <property type="entry name" value="Winged helix-like DNA-binding domain superfamily/Winged helix DNA-binding domain"/>
    <property type="match status" value="2"/>
</dbReference>
<feature type="domain" description="RecX third three-helical" evidence="7">
    <location>
        <begin position="136"/>
        <end position="183"/>
    </location>
</feature>
<evidence type="ECO:0000256" key="1">
    <source>
        <dbReference type="ARBA" id="ARBA00004496"/>
    </source>
</evidence>
<dbReference type="InterPro" id="IPR036388">
    <property type="entry name" value="WH-like_DNA-bd_sf"/>
</dbReference>
<dbReference type="HAMAP" id="MF_01114">
    <property type="entry name" value="RecX"/>
    <property type="match status" value="1"/>
</dbReference>
<comment type="similarity">
    <text evidence="2 5">Belongs to the RecX family.</text>
</comment>
<dbReference type="GO" id="GO:0005737">
    <property type="term" value="C:cytoplasm"/>
    <property type="evidence" value="ECO:0007669"/>
    <property type="project" value="UniProtKB-SubCell"/>
</dbReference>
<dbReference type="RefSeq" id="WP_168917531.1">
    <property type="nucleotide sequence ID" value="NZ_CP050804.1"/>
</dbReference>
<organism evidence="8 9">
    <name type="scientific">Arcanobacterium buesumense</name>
    <dbReference type="NCBI Taxonomy" id="2722751"/>
    <lineage>
        <taxon>Bacteria</taxon>
        <taxon>Bacillati</taxon>
        <taxon>Actinomycetota</taxon>
        <taxon>Actinomycetes</taxon>
        <taxon>Actinomycetales</taxon>
        <taxon>Actinomycetaceae</taxon>
        <taxon>Arcanobacterium</taxon>
    </lineage>
</organism>
<evidence type="ECO:0000256" key="3">
    <source>
        <dbReference type="ARBA" id="ARBA00018111"/>
    </source>
</evidence>
<evidence type="ECO:0000259" key="7">
    <source>
        <dbReference type="Pfam" id="PF21981"/>
    </source>
</evidence>
<dbReference type="InterPro" id="IPR053924">
    <property type="entry name" value="RecX_HTH_2nd"/>
</dbReference>
<keyword evidence="9" id="KW-1185">Reference proteome</keyword>
<reference evidence="8 9" key="1">
    <citation type="submission" date="2020-03" db="EMBL/GenBank/DDBJ databases">
        <title>Complete genome of Arcanobacterium buesumensis sp. nov. strain 2701.</title>
        <authorList>
            <person name="Borowiak M."/>
            <person name="Alssahen M."/>
            <person name="Laemmler C."/>
            <person name="Malorny B."/>
            <person name="Hassan A."/>
            <person name="Prenger-Berninghoff E."/>
            <person name="Ploetz M."/>
            <person name="Abdulmawjood A."/>
        </authorList>
    </citation>
    <scope>NUCLEOTIDE SEQUENCE [LARGE SCALE GENOMIC DNA]</scope>
    <source>
        <strain evidence="8 9">2701</strain>
    </source>
</reference>
<sequence length="193" mass="22350">MVDYAHGAEERAARKKYRSAREIAQRKKERAEARTEEDWTRYAKDLCYRQLGMMERSVFQLRQALERNLVPEAIIVHTLDAFKVSGLVDDARFAAMFVRSKFAEKTISRRGLTQELLRRGIAPDIIADALEQIDTEDEQHAAVEFALRKAHSMRLLEPDVIRRRLYSALARRGFSADHIRYAVEQALSSIQDK</sequence>
<evidence type="ECO:0000313" key="9">
    <source>
        <dbReference type="Proteomes" id="UP000502298"/>
    </source>
</evidence>
<name>A0A6H2EKZ8_9ACTO</name>
<comment type="function">
    <text evidence="5">Modulates RecA activity.</text>
</comment>
<keyword evidence="4 5" id="KW-0963">Cytoplasm</keyword>
<dbReference type="InterPro" id="IPR003783">
    <property type="entry name" value="Regulatory_RecX"/>
</dbReference>
<dbReference type="PANTHER" id="PTHR33602">
    <property type="entry name" value="REGULATORY PROTEIN RECX FAMILY PROTEIN"/>
    <property type="match status" value="1"/>
</dbReference>
<evidence type="ECO:0000259" key="6">
    <source>
        <dbReference type="Pfam" id="PF02631"/>
    </source>
</evidence>
<dbReference type="GO" id="GO:0006282">
    <property type="term" value="P:regulation of DNA repair"/>
    <property type="evidence" value="ECO:0007669"/>
    <property type="project" value="UniProtKB-UniRule"/>
</dbReference>
<dbReference type="InterPro" id="IPR053925">
    <property type="entry name" value="RecX_HTH_3rd"/>
</dbReference>
<protein>
    <recommendedName>
        <fullName evidence="3 5">Regulatory protein RecX</fullName>
    </recommendedName>
</protein>
<dbReference type="PANTHER" id="PTHR33602:SF1">
    <property type="entry name" value="REGULATORY PROTEIN RECX FAMILY PROTEIN"/>
    <property type="match status" value="1"/>
</dbReference>
<dbReference type="KEGG" id="arca:HC352_03095"/>
<evidence type="ECO:0000313" key="8">
    <source>
        <dbReference type="EMBL" id="QJC21591.1"/>
    </source>
</evidence>
<proteinExistence type="inferred from homology"/>